<dbReference type="OrthoDB" id="5430121at2"/>
<dbReference type="AlphaFoldDB" id="A0A177E432"/>
<dbReference type="SUPFAM" id="SSF51230">
    <property type="entry name" value="Single hybrid motif"/>
    <property type="match status" value="1"/>
</dbReference>
<dbReference type="Proteomes" id="UP000076964">
    <property type="component" value="Unassembled WGS sequence"/>
</dbReference>
<protein>
    <submittedName>
        <fullName evidence="1">Uncharacterized protein</fullName>
    </submittedName>
</protein>
<comment type="caution">
    <text evidence="1">The sequence shown here is derived from an EMBL/GenBank/DDBJ whole genome shotgun (WGS) entry which is preliminary data.</text>
</comment>
<sequence length="218" mass="25104">MALDNRKIDELLRAFKANPYRVFVVGAPHTGYVREILVKEGDEVKGPSGKWLEKPGTPLFVLERERNPKTIRAKVNGVVSKIRHELHGKFVEAFEPILEIKHPLSQKEIIAEILREALHIVKAPEKARYFLSPELAQRIEKEGEGRVVVKPGDELAIMYFMKRETPILHEGPPMVVFRVFFSRGQMVEQGEPLFGLCTEEERPYLEKLIARVKEEWKA</sequence>
<evidence type="ECO:0000313" key="2">
    <source>
        <dbReference type="Proteomes" id="UP000076964"/>
    </source>
</evidence>
<organism evidence="1 2">
    <name type="scientific">Thermodesulfatator autotrophicus</name>
    <dbReference type="NCBI Taxonomy" id="1795632"/>
    <lineage>
        <taxon>Bacteria</taxon>
        <taxon>Pseudomonadati</taxon>
        <taxon>Thermodesulfobacteriota</taxon>
        <taxon>Thermodesulfobacteria</taxon>
        <taxon>Thermodesulfobacteriales</taxon>
        <taxon>Thermodesulfatatoraceae</taxon>
        <taxon>Thermodesulfatator</taxon>
    </lineage>
</organism>
<dbReference type="InterPro" id="IPR011053">
    <property type="entry name" value="Single_hybrid_motif"/>
</dbReference>
<dbReference type="EMBL" id="LSFI01000078">
    <property type="protein sequence ID" value="OAG26733.1"/>
    <property type="molecule type" value="Genomic_DNA"/>
</dbReference>
<keyword evidence="2" id="KW-1185">Reference proteome</keyword>
<evidence type="ECO:0000313" key="1">
    <source>
        <dbReference type="EMBL" id="OAG26733.1"/>
    </source>
</evidence>
<accession>A0A177E432</accession>
<reference evidence="1 2" key="1">
    <citation type="submission" date="2016-02" db="EMBL/GenBank/DDBJ databases">
        <title>Draft genome sequence of Thermodesulfatator sp. S606.</title>
        <authorList>
            <person name="Lai Q."/>
            <person name="Cao J."/>
            <person name="Dupont S."/>
            <person name="Shao Z."/>
            <person name="Jebbar M."/>
            <person name="Alain K."/>
        </authorList>
    </citation>
    <scope>NUCLEOTIDE SEQUENCE [LARGE SCALE GENOMIC DNA]</scope>
    <source>
        <strain evidence="1 2">S606</strain>
    </source>
</reference>
<dbReference type="RefSeq" id="WP_068543933.1">
    <property type="nucleotide sequence ID" value="NZ_LSFI01000078.1"/>
</dbReference>
<gene>
    <name evidence="1" type="ORF">TH606_10750</name>
</gene>
<dbReference type="Gene3D" id="2.40.50.100">
    <property type="match status" value="2"/>
</dbReference>
<dbReference type="STRING" id="1795632.TH606_10750"/>
<proteinExistence type="predicted"/>
<name>A0A177E432_9BACT</name>